<evidence type="ECO:0000313" key="4">
    <source>
        <dbReference type="Proteomes" id="UP001412239"/>
    </source>
</evidence>
<organism evidence="3 4">
    <name type="scientific">Tuber aestivum</name>
    <name type="common">summer truffle</name>
    <dbReference type="NCBI Taxonomy" id="59557"/>
    <lineage>
        <taxon>Eukaryota</taxon>
        <taxon>Fungi</taxon>
        <taxon>Dikarya</taxon>
        <taxon>Ascomycota</taxon>
        <taxon>Pezizomycotina</taxon>
        <taxon>Pezizomycetes</taxon>
        <taxon>Pezizales</taxon>
        <taxon>Tuberaceae</taxon>
        <taxon>Tuber</taxon>
    </lineage>
</organism>
<keyword evidence="2" id="KW-0812">Transmembrane</keyword>
<feature type="region of interest" description="Disordered" evidence="1">
    <location>
        <begin position="355"/>
        <end position="385"/>
    </location>
</feature>
<dbReference type="AlphaFoldDB" id="A0A292PRN5"/>
<proteinExistence type="predicted"/>
<keyword evidence="2" id="KW-0472">Membrane</keyword>
<reference evidence="3" key="1">
    <citation type="submission" date="2015-10" db="EMBL/GenBank/DDBJ databases">
        <authorList>
            <person name="Regsiter A."/>
            <person name="william w."/>
        </authorList>
    </citation>
    <scope>NUCLEOTIDE SEQUENCE</scope>
    <source>
        <strain evidence="3">Montdore</strain>
    </source>
</reference>
<evidence type="ECO:0000256" key="1">
    <source>
        <dbReference type="SAM" id="MobiDB-lite"/>
    </source>
</evidence>
<dbReference type="EMBL" id="LN891051">
    <property type="protein sequence ID" value="CUS10302.1"/>
    <property type="molecule type" value="Genomic_DNA"/>
</dbReference>
<protein>
    <submittedName>
        <fullName evidence="3">Uncharacterized protein</fullName>
    </submittedName>
</protein>
<dbReference type="Proteomes" id="UP001412239">
    <property type="component" value="Unassembled WGS sequence"/>
</dbReference>
<feature type="region of interest" description="Disordered" evidence="1">
    <location>
        <begin position="1"/>
        <end position="44"/>
    </location>
</feature>
<evidence type="ECO:0000313" key="3">
    <source>
        <dbReference type="EMBL" id="CUS10302.1"/>
    </source>
</evidence>
<gene>
    <name evidence="3" type="ORF">GSTUAT00005672001</name>
</gene>
<feature type="compositionally biased region" description="Polar residues" evidence="1">
    <location>
        <begin position="1"/>
        <end position="18"/>
    </location>
</feature>
<sequence>MAANENLTRATATIQHSPTLRHVSALPPQGGSSRRSPVESGIPNILKTPEASHEILPLLQRRPTVQSAVTTKVERLVRRAGQSRRGEPKPATQTAGVEGLGQRAEEGSPVHRKEIKDIKPNCEDVLKAICPHYRSASSLTSPDTTTGSGRFPVFDDLSAYLVTEAQATRLLRLEIERLVEVVKEPSEALRFSDAQILKAGFQAGHQKLSTLSQFLLDTIHICSLDNDAVTMKCNNGRFVSRRKINKCLRSLSHQPSVTGDWNEAQNEAAGLASWGPSGSDLGTIYSLIDYVTAVLARLLTQSAYGDYWHNNTLGVLAKWVVKAKILLRDLPTCSSIALANMGSMLNRTERLRDGYFKGDGGEDREDGEDSEDSEDSEDGEDEYEGEGLWNEKLRKLSETAAIREHCRHQRALRRVIETGLSYIFASLRCLNCSGLPLTSYDVCAIVYETGFEGFKALLFQDRDHQFSATSDLDNLNIAHSAFGILNQSLRGLEQHSPPPPERGAKTEDPYATVEWRYYEDEKCDHQEPALSEVKLSNMEEIITVMVPLAATTPVFLANLNNFKGTIYLNGNIGDEVRPYAESKFDAFFHMFTKDLKDNSSHGDALQLSQAVGNNLFSRNALFYGRRYDNRLERTATEEASSKRLQKLAEDMGEWIYEENSVIVNCPNYVLIVLLAAAILVLSGLAIGFTVQTRLKGVDPFNIATYLWVIAAFFVLVCKSLRVEAWSWRDFLLRRVRCRCVTELGTVTGIDGQLIMANLLHDESGTNLVTRGPYNAVFKRKSQDGSGFSIDHPLSTHTMLRSGLTLLKVMTPTGHALVCLDGRRGTDLKVVEHRKLDDKEHLVCEDITRPQLQTLGQTSQQLRLPLQKSKTLKWRKVQGVYANLDTVFV</sequence>
<feature type="transmembrane region" description="Helical" evidence="2">
    <location>
        <begin position="668"/>
        <end position="690"/>
    </location>
</feature>
<feature type="region of interest" description="Disordered" evidence="1">
    <location>
        <begin position="77"/>
        <end position="111"/>
    </location>
</feature>
<accession>A0A292PRN5</accession>
<evidence type="ECO:0000256" key="2">
    <source>
        <dbReference type="SAM" id="Phobius"/>
    </source>
</evidence>
<feature type="transmembrane region" description="Helical" evidence="2">
    <location>
        <begin position="702"/>
        <end position="721"/>
    </location>
</feature>
<name>A0A292PRN5_9PEZI</name>
<keyword evidence="2" id="KW-1133">Transmembrane helix</keyword>
<keyword evidence="4" id="KW-1185">Reference proteome</keyword>
<feature type="compositionally biased region" description="Acidic residues" evidence="1">
    <location>
        <begin position="362"/>
        <end position="385"/>
    </location>
</feature>